<reference evidence="4 5" key="1">
    <citation type="submission" date="2018-06" db="EMBL/GenBank/DDBJ databases">
        <title>Pseudomonas diversity within urban Lake Michigan freshwaters.</title>
        <authorList>
            <person name="Batrich M."/>
            <person name="Hatzopoulos T."/>
            <person name="Putonti C."/>
        </authorList>
    </citation>
    <scope>NUCLEOTIDE SEQUENCE [LARGE SCALE GENOMIC DNA]</scope>
    <source>
        <strain evidence="4 5">MB-090714</strain>
    </source>
</reference>
<protein>
    <submittedName>
        <fullName evidence="4">DUF1768 domain-containing protein</fullName>
    </submittedName>
</protein>
<dbReference type="Pfam" id="PF08719">
    <property type="entry name" value="NADAR"/>
    <property type="match status" value="1"/>
</dbReference>
<evidence type="ECO:0000313" key="4">
    <source>
        <dbReference type="EMBL" id="PYC27398.1"/>
    </source>
</evidence>
<comment type="caution">
    <text evidence="4">The sequence shown here is derived from an EMBL/GenBank/DDBJ whole genome shotgun (WGS) entry which is preliminary data.</text>
</comment>
<dbReference type="CDD" id="cd15457">
    <property type="entry name" value="NADAR"/>
    <property type="match status" value="1"/>
</dbReference>
<evidence type="ECO:0000256" key="2">
    <source>
        <dbReference type="ARBA" id="ARBA00000751"/>
    </source>
</evidence>
<dbReference type="OrthoDB" id="9793111at2"/>
<organism evidence="4 5">
    <name type="scientific">Aquipseudomonas alcaligenes</name>
    <name type="common">Pseudomonas alcaligenes</name>
    <dbReference type="NCBI Taxonomy" id="43263"/>
    <lineage>
        <taxon>Bacteria</taxon>
        <taxon>Pseudomonadati</taxon>
        <taxon>Pseudomonadota</taxon>
        <taxon>Gammaproteobacteria</taxon>
        <taxon>Pseudomonadales</taxon>
        <taxon>Pseudomonadaceae</taxon>
        <taxon>Aquipseudomonas</taxon>
    </lineage>
</organism>
<dbReference type="EMBL" id="QJRX01000003">
    <property type="protein sequence ID" value="PYC27398.1"/>
    <property type="molecule type" value="Genomic_DNA"/>
</dbReference>
<comment type="catalytic activity">
    <reaction evidence="1">
        <text>5-amino-6-(5-phospho-D-ribosylamino)uracil + H2O = 5,6-diaminouracil + D-ribose 5-phosphate</text>
        <dbReference type="Rhea" id="RHEA:55020"/>
        <dbReference type="ChEBI" id="CHEBI:15377"/>
        <dbReference type="ChEBI" id="CHEBI:46252"/>
        <dbReference type="ChEBI" id="CHEBI:58453"/>
        <dbReference type="ChEBI" id="CHEBI:78346"/>
    </reaction>
</comment>
<dbReference type="RefSeq" id="WP_110681696.1">
    <property type="nucleotide sequence ID" value="NZ_QJRX01000003.1"/>
</dbReference>
<name>A0A2V4L6D8_AQUAC</name>
<dbReference type="Gene3D" id="1.10.357.40">
    <property type="entry name" value="YbiA-like"/>
    <property type="match status" value="1"/>
</dbReference>
<evidence type="ECO:0000313" key="5">
    <source>
        <dbReference type="Proteomes" id="UP000248146"/>
    </source>
</evidence>
<feature type="domain" description="NADAR" evidence="3">
    <location>
        <begin position="17"/>
        <end position="160"/>
    </location>
</feature>
<dbReference type="NCBIfam" id="TIGR02464">
    <property type="entry name" value="ribofla_fusion"/>
    <property type="match status" value="1"/>
</dbReference>
<dbReference type="AlphaFoldDB" id="A0A2V4L6D8"/>
<accession>A0A2V4L6D8</accession>
<dbReference type="Proteomes" id="UP000248146">
    <property type="component" value="Unassembled WGS sequence"/>
</dbReference>
<evidence type="ECO:0000256" key="1">
    <source>
        <dbReference type="ARBA" id="ARBA00000022"/>
    </source>
</evidence>
<dbReference type="InterPro" id="IPR012816">
    <property type="entry name" value="NADAR"/>
</dbReference>
<dbReference type="SUPFAM" id="SSF143990">
    <property type="entry name" value="YbiA-like"/>
    <property type="match status" value="1"/>
</dbReference>
<proteinExistence type="predicted"/>
<sequence length="209" mass="23806">MKKIAIRTYSRKECVVFLKTNEAFGGLSNMAGGYPLNIAGIRINTSEALYQACRFPHLPDIQRLIISQSSPMTAKMRSKPYREQTRDDWLRVRVRIMKWCLRVKLMQNWAEFGSLLLSTNGRPIVEESRKDSFWGAISTDEEHLSGANVLGRLLMELRDEVVMNGVNAFKVLPPPVVENFNLMNNPISEISLVEASIEMGGLTRQRDIF</sequence>
<evidence type="ECO:0000259" key="3">
    <source>
        <dbReference type="Pfam" id="PF08719"/>
    </source>
</evidence>
<gene>
    <name evidence="4" type="ORF">DMO17_06560</name>
</gene>
<comment type="catalytic activity">
    <reaction evidence="2">
        <text>2,5-diamino-6-hydroxy-4-(5-phosphoribosylamino)-pyrimidine + H2O = 2,5,6-triamino-4-hydroxypyrimidine + D-ribose 5-phosphate</text>
        <dbReference type="Rhea" id="RHEA:23436"/>
        <dbReference type="ChEBI" id="CHEBI:15377"/>
        <dbReference type="ChEBI" id="CHEBI:58614"/>
        <dbReference type="ChEBI" id="CHEBI:78346"/>
        <dbReference type="ChEBI" id="CHEBI:137796"/>
    </reaction>
</comment>
<dbReference type="InterPro" id="IPR037238">
    <property type="entry name" value="YbiA-like_sf"/>
</dbReference>